<evidence type="ECO:0000256" key="1">
    <source>
        <dbReference type="ARBA" id="ARBA00004141"/>
    </source>
</evidence>
<dbReference type="AlphaFoldDB" id="F0SWM8"/>
<gene>
    <name evidence="7" type="ordered locus">Sgly_2589</name>
</gene>
<feature type="transmembrane region" description="Helical" evidence="6">
    <location>
        <begin position="163"/>
        <end position="183"/>
    </location>
</feature>
<evidence type="ECO:0000256" key="6">
    <source>
        <dbReference type="SAM" id="Phobius"/>
    </source>
</evidence>
<keyword evidence="4 6" id="KW-1133">Transmembrane helix</keyword>
<dbReference type="NCBIfam" id="TIGR02872">
    <property type="entry name" value="spore_ytvI"/>
    <property type="match status" value="1"/>
</dbReference>
<organism evidence="7 8">
    <name type="scientific">Syntrophobotulus glycolicus (strain DSM 8271 / FlGlyR)</name>
    <dbReference type="NCBI Taxonomy" id="645991"/>
    <lineage>
        <taxon>Bacteria</taxon>
        <taxon>Bacillati</taxon>
        <taxon>Bacillota</taxon>
        <taxon>Clostridia</taxon>
        <taxon>Eubacteriales</taxon>
        <taxon>Desulfitobacteriaceae</taxon>
        <taxon>Syntrophobotulus</taxon>
    </lineage>
</organism>
<feature type="transmembrane region" description="Helical" evidence="6">
    <location>
        <begin position="280"/>
        <end position="300"/>
    </location>
</feature>
<dbReference type="InterPro" id="IPR002549">
    <property type="entry name" value="AI-2E-like"/>
</dbReference>
<reference evidence="7 8" key="1">
    <citation type="journal article" date="2011" name="Stand. Genomic Sci.">
        <title>Complete genome sequence of Syntrophobotulus glycolicus type strain (FlGlyR).</title>
        <authorList>
            <person name="Han C."/>
            <person name="Mwirichia R."/>
            <person name="Chertkov O."/>
            <person name="Held B."/>
            <person name="Lapidus A."/>
            <person name="Nolan M."/>
            <person name="Lucas S."/>
            <person name="Hammon N."/>
            <person name="Deshpande S."/>
            <person name="Cheng J.F."/>
            <person name="Tapia R."/>
            <person name="Goodwin L."/>
            <person name="Pitluck S."/>
            <person name="Huntemann M."/>
            <person name="Liolios K."/>
            <person name="Ivanova N."/>
            <person name="Pagani I."/>
            <person name="Mavromatis K."/>
            <person name="Ovchinikova G."/>
            <person name="Pati A."/>
            <person name="Chen A."/>
            <person name="Palaniappan K."/>
            <person name="Land M."/>
            <person name="Hauser L."/>
            <person name="Brambilla E.M."/>
            <person name="Rohde M."/>
            <person name="Spring S."/>
            <person name="Sikorski J."/>
            <person name="Goker M."/>
            <person name="Woyke T."/>
            <person name="Bristow J."/>
            <person name="Eisen J.A."/>
            <person name="Markowitz V."/>
            <person name="Hugenholtz P."/>
            <person name="Kyrpides N.C."/>
            <person name="Klenk H.P."/>
            <person name="Detter J.C."/>
        </authorList>
    </citation>
    <scope>NUCLEOTIDE SEQUENCE [LARGE SCALE GENOMIC DNA]</scope>
    <source>
        <strain evidence="8">DSM 8271 / FlGlyR</strain>
    </source>
</reference>
<dbReference type="InterPro" id="IPR014227">
    <property type="entry name" value="YtvI-like"/>
</dbReference>
<protein>
    <submittedName>
        <fullName evidence="7">Sporulation integral membrane protein YtvI</fullName>
    </submittedName>
</protein>
<evidence type="ECO:0000256" key="2">
    <source>
        <dbReference type="ARBA" id="ARBA00009773"/>
    </source>
</evidence>
<evidence type="ECO:0000313" key="8">
    <source>
        <dbReference type="Proteomes" id="UP000007488"/>
    </source>
</evidence>
<feature type="transmembrane region" description="Helical" evidence="6">
    <location>
        <begin position="63"/>
        <end position="86"/>
    </location>
</feature>
<dbReference type="eggNOG" id="COG0628">
    <property type="taxonomic scope" value="Bacteria"/>
</dbReference>
<feature type="transmembrane region" description="Helical" evidence="6">
    <location>
        <begin position="12"/>
        <end position="29"/>
    </location>
</feature>
<dbReference type="HOGENOM" id="CLU_031275_4_0_9"/>
<dbReference type="GO" id="GO:0016020">
    <property type="term" value="C:membrane"/>
    <property type="evidence" value="ECO:0007669"/>
    <property type="project" value="UniProtKB-SubCell"/>
</dbReference>
<sequence>MTSYTEYAKKVLVVVGTLVLTLLVPYLIFTTFPHFVPFILAYFTATALDPLTCQLGRRLKIPLVPAVVITNLTFLGCLAFLFFFLASRIYLQSLDLFSYIQDHLPQIQAWFGLLSKDISSLLELLPPGLSLQLTNGLNNLLSEITNPNLFAALGLYTYGLSTAIPNFFFLAIIYFVSVFLFQLKLTEIHSRFYSFFKESSKKKVLFIFSDLRQATLGFLKAQLILSTLTYILSFAGLTLLGVKYAYVIAFFITLVDVLPILGTGSFFVPWAFVTLLLGNTFLAAGLLVVFIIILVIRRALEPKILGESIGLSALATLMSIWLGFKIIGVVGIFLFPLALILLKALAKVGIINLNFKV</sequence>
<keyword evidence="8" id="KW-1185">Reference proteome</keyword>
<evidence type="ECO:0000256" key="5">
    <source>
        <dbReference type="ARBA" id="ARBA00023136"/>
    </source>
</evidence>
<dbReference type="RefSeq" id="WP_013625733.1">
    <property type="nucleotide sequence ID" value="NC_015172.1"/>
</dbReference>
<reference evidence="8" key="2">
    <citation type="submission" date="2011-02" db="EMBL/GenBank/DDBJ databases">
        <title>The complete genome of Syntrophobotulus glycolicus DSM 8271.</title>
        <authorList>
            <person name="Lucas S."/>
            <person name="Copeland A."/>
            <person name="Lapidus A."/>
            <person name="Bruce D."/>
            <person name="Goodwin L."/>
            <person name="Pitluck S."/>
            <person name="Kyrpides N."/>
            <person name="Mavromatis K."/>
            <person name="Pagani I."/>
            <person name="Ivanova N."/>
            <person name="Mikhailova N."/>
            <person name="Chertkov O."/>
            <person name="Held B."/>
            <person name="Detter J.C."/>
            <person name="Tapia R."/>
            <person name="Han C."/>
            <person name="Land M."/>
            <person name="Hauser L."/>
            <person name="Markowitz V."/>
            <person name="Cheng J.-F."/>
            <person name="Hugenholtz P."/>
            <person name="Woyke T."/>
            <person name="Wu D."/>
            <person name="Spring S."/>
            <person name="Schroeder M."/>
            <person name="Brambilla E."/>
            <person name="Klenk H.-P."/>
            <person name="Eisen J.A."/>
        </authorList>
    </citation>
    <scope>NUCLEOTIDE SEQUENCE [LARGE SCALE GENOMIC DNA]</scope>
    <source>
        <strain evidence="8">DSM 8271 / FlGlyR</strain>
    </source>
</reference>
<comment type="subcellular location">
    <subcellularLocation>
        <location evidence="1">Membrane</location>
        <topology evidence="1">Multi-pass membrane protein</topology>
    </subcellularLocation>
</comment>
<feature type="transmembrane region" description="Helical" evidence="6">
    <location>
        <begin position="320"/>
        <end position="342"/>
    </location>
</feature>
<dbReference type="Pfam" id="PF01594">
    <property type="entry name" value="AI-2E_transport"/>
    <property type="match status" value="1"/>
</dbReference>
<dbReference type="OrthoDB" id="9774361at2"/>
<accession>F0SWM8</accession>
<dbReference type="Proteomes" id="UP000007488">
    <property type="component" value="Chromosome"/>
</dbReference>
<evidence type="ECO:0000256" key="4">
    <source>
        <dbReference type="ARBA" id="ARBA00022989"/>
    </source>
</evidence>
<evidence type="ECO:0000256" key="3">
    <source>
        <dbReference type="ARBA" id="ARBA00022692"/>
    </source>
</evidence>
<evidence type="ECO:0000313" key="7">
    <source>
        <dbReference type="EMBL" id="ADY56868.1"/>
    </source>
</evidence>
<dbReference type="KEGG" id="sgy:Sgly_2589"/>
<dbReference type="EMBL" id="CP002547">
    <property type="protein sequence ID" value="ADY56868.1"/>
    <property type="molecule type" value="Genomic_DNA"/>
</dbReference>
<dbReference type="PANTHER" id="PTHR21716:SF68">
    <property type="entry name" value="TRANSPORT PROTEIN YTVI-RELATED"/>
    <property type="match status" value="1"/>
</dbReference>
<dbReference type="GO" id="GO:0055085">
    <property type="term" value="P:transmembrane transport"/>
    <property type="evidence" value="ECO:0007669"/>
    <property type="project" value="TreeGrafter"/>
</dbReference>
<keyword evidence="3 6" id="KW-0812">Transmembrane</keyword>
<feature type="transmembrane region" description="Helical" evidence="6">
    <location>
        <begin position="244"/>
        <end position="268"/>
    </location>
</feature>
<dbReference type="PANTHER" id="PTHR21716">
    <property type="entry name" value="TRANSMEMBRANE PROTEIN"/>
    <property type="match status" value="1"/>
</dbReference>
<comment type="similarity">
    <text evidence="2">Belongs to the autoinducer-2 exporter (AI-2E) (TC 2.A.86) family.</text>
</comment>
<name>F0SWM8_SYNGF</name>
<feature type="transmembrane region" description="Helical" evidence="6">
    <location>
        <begin position="35"/>
        <end position="51"/>
    </location>
</feature>
<keyword evidence="5 6" id="KW-0472">Membrane</keyword>
<dbReference type="STRING" id="645991.Sgly_2589"/>
<proteinExistence type="inferred from homology"/>